<reference evidence="2 3" key="1">
    <citation type="submission" date="2015-06" db="EMBL/GenBank/DDBJ databases">
        <title>Draft genome assembly of filamentous brackish cyanobacterium Limnoraphis robusta strain CS-951.</title>
        <authorList>
            <person name="Willis A."/>
            <person name="Parks M."/>
            <person name="Burford M.A."/>
        </authorList>
    </citation>
    <scope>NUCLEOTIDE SEQUENCE [LARGE SCALE GENOMIC DNA]</scope>
    <source>
        <strain evidence="2 3">CS-951</strain>
    </source>
</reference>
<feature type="domain" description="CRISPR-associated protein Cas6 C-terminal" evidence="1">
    <location>
        <begin position="132"/>
        <end position="249"/>
    </location>
</feature>
<dbReference type="PATRIC" id="fig|1637645.4.peg.6975"/>
<dbReference type="Proteomes" id="UP000033607">
    <property type="component" value="Unassembled WGS sequence"/>
</dbReference>
<organism evidence="2 3">
    <name type="scientific">Limnoraphis robusta CS-951</name>
    <dbReference type="NCBI Taxonomy" id="1637645"/>
    <lineage>
        <taxon>Bacteria</taxon>
        <taxon>Bacillati</taxon>
        <taxon>Cyanobacteriota</taxon>
        <taxon>Cyanophyceae</taxon>
        <taxon>Oscillatoriophycideae</taxon>
        <taxon>Oscillatoriales</taxon>
        <taxon>Sirenicapillariaceae</taxon>
        <taxon>Limnoraphis</taxon>
    </lineage>
</organism>
<evidence type="ECO:0000313" key="3">
    <source>
        <dbReference type="Proteomes" id="UP000033607"/>
    </source>
</evidence>
<dbReference type="InterPro" id="IPR019267">
    <property type="entry name" value="CRISPR-assoc_Cas6_C"/>
</dbReference>
<proteinExistence type="predicted"/>
<evidence type="ECO:0000313" key="2">
    <source>
        <dbReference type="EMBL" id="KKD37838.1"/>
    </source>
</evidence>
<dbReference type="EMBL" id="LATL02000355">
    <property type="protein sequence ID" value="KKD37838.1"/>
    <property type="molecule type" value="Genomic_DNA"/>
</dbReference>
<protein>
    <submittedName>
        <fullName evidence="2">CRISPR-associated protein, Cas6 family</fullName>
    </submittedName>
</protein>
<dbReference type="Gene3D" id="3.30.70.1900">
    <property type="match status" value="1"/>
</dbReference>
<evidence type="ECO:0000259" key="1">
    <source>
        <dbReference type="Pfam" id="PF10040"/>
    </source>
</evidence>
<name>A0A0F5YGE9_9CYAN</name>
<dbReference type="OrthoDB" id="425607at2"/>
<accession>A0A0F5YGE9</accession>
<dbReference type="RefSeq" id="WP_046278792.1">
    <property type="nucleotide sequence ID" value="NZ_LATL02000355.1"/>
</dbReference>
<comment type="caution">
    <text evidence="2">The sequence shown here is derived from an EMBL/GenBank/DDBJ whole genome shotgun (WGS) entry which is preliminary data.</text>
</comment>
<dbReference type="AlphaFoldDB" id="A0A0F5YGE9"/>
<dbReference type="Pfam" id="PF10040">
    <property type="entry name" value="CRISPR_Cas6"/>
    <property type="match status" value="1"/>
</dbReference>
<gene>
    <name evidence="2" type="ORF">WN50_12085</name>
</gene>
<dbReference type="CDD" id="cd21141">
    <property type="entry name" value="Cas6_III-like"/>
    <property type="match status" value="1"/>
</dbReference>
<sequence>MLIRSTWTLTLSEPATLPKAYGLELVKDLHRRMNLPMGETKITSVTFSGILGLCSVSKECFTFSSDEFYKLSLCGLQERSAKAIYTLDIDSYIELFGAKFNIVNREDEVSSYENLYQTLVAMEPEPMNQFKLRFLTPTTFAQQRTYLPLPIPFLMFRSWLERWNYFAPVYLGGDELLSYLSDAIALKSHKIQSQLFNLPHGYVNGFIGNVNLQILRNTEPLLANVANLLICYTKFSGTGMKTRLGMGQTELVWSK</sequence>